<keyword evidence="4" id="KW-1185">Reference proteome</keyword>
<dbReference type="AlphaFoldDB" id="A0A391NUC9"/>
<dbReference type="EMBL" id="BDIP01001530">
    <property type="protein sequence ID" value="GCA62838.1"/>
    <property type="molecule type" value="Genomic_DNA"/>
</dbReference>
<reference evidence="2" key="1">
    <citation type="submission" date="2016-10" db="EMBL/GenBank/DDBJ databases">
        <authorList>
            <person name="Tanifuji G."/>
            <person name="Kume K."/>
            <person name="Nakayama T."/>
            <person name="Takabayashi S."/>
            <person name="Hashimoto T."/>
        </authorList>
    </citation>
    <scope>NUCLEOTIDE SEQUENCE</scope>
    <source>
        <strain evidence="2">NY0173</strain>
    </source>
</reference>
<reference evidence="2 4" key="2">
    <citation type="journal article" date="2018" name="PLoS ONE">
        <title>The draft genome of Kipferlia bialata reveals reductive genome evolution in fornicate parasites.</title>
        <authorList>
            <person name="Tanifuji G."/>
            <person name="Takabayashi S."/>
            <person name="Kume K."/>
            <person name="Takagi M."/>
            <person name="Nakayama T."/>
            <person name="Kamikawa R."/>
            <person name="Inagaki Y."/>
            <person name="Hashimoto T."/>
        </authorList>
    </citation>
    <scope>NUCLEOTIDE SEQUENCE [LARGE SCALE GENOMIC DNA]</scope>
    <source>
        <strain evidence="2">NY0173</strain>
    </source>
</reference>
<organism evidence="2 4">
    <name type="scientific">Kipferlia bialata</name>
    <dbReference type="NCBI Taxonomy" id="797122"/>
    <lineage>
        <taxon>Eukaryota</taxon>
        <taxon>Metamonada</taxon>
        <taxon>Carpediemonas-like organisms</taxon>
        <taxon>Kipferlia</taxon>
    </lineage>
</organism>
<evidence type="ECO:0000313" key="2">
    <source>
        <dbReference type="EMBL" id="GCA62838.1"/>
    </source>
</evidence>
<evidence type="ECO:0000313" key="3">
    <source>
        <dbReference type="EMBL" id="GIQ82047.1"/>
    </source>
</evidence>
<keyword evidence="1" id="KW-0812">Transmembrane</keyword>
<accession>A0A391NUC9</accession>
<keyword evidence="1" id="KW-0472">Membrane</keyword>
<feature type="transmembrane region" description="Helical" evidence="1">
    <location>
        <begin position="29"/>
        <end position="50"/>
    </location>
</feature>
<sequence length="207" mass="23097">MDCLEYHVCLTIQLCLMVERALQRDMAAVLKMGLTLALMAFIPFTILPFYIAREVWKDRVIMDFSDRVVLYIYASILGCIPLTLVYFCPRWALLMVGRAVAVGLVLNIQSLLSVLSTKTGIPYFKRVRGVVQLLRQNHLSMSKDIKTMVESGVFVIIFNQVLYGDTFIVCGMCMGIILALGVAAAFVDIGKRDTVVDGVKQSKSVSE</sequence>
<evidence type="ECO:0000256" key="1">
    <source>
        <dbReference type="SAM" id="Phobius"/>
    </source>
</evidence>
<gene>
    <name evidence="3" type="ORF">KIPB_003120</name>
    <name evidence="2" type="ORF">KIPB_006111</name>
</gene>
<comment type="caution">
    <text evidence="2">The sequence shown here is derived from an EMBL/GenBank/DDBJ whole genome shotgun (WGS) entry which is preliminary data.</text>
</comment>
<feature type="transmembrane region" description="Helical" evidence="1">
    <location>
        <begin position="166"/>
        <end position="187"/>
    </location>
</feature>
<dbReference type="Proteomes" id="UP000265618">
    <property type="component" value="Unassembled WGS sequence"/>
</dbReference>
<dbReference type="EMBL" id="BDIP01000573">
    <property type="protein sequence ID" value="GIQ82047.1"/>
    <property type="molecule type" value="Genomic_DNA"/>
</dbReference>
<name>A0A391NUC9_9EUKA</name>
<proteinExistence type="predicted"/>
<evidence type="ECO:0000313" key="4">
    <source>
        <dbReference type="Proteomes" id="UP000265618"/>
    </source>
</evidence>
<protein>
    <submittedName>
        <fullName evidence="2">Uncharacterized protein</fullName>
    </submittedName>
</protein>
<feature type="transmembrane region" description="Helical" evidence="1">
    <location>
        <begin position="70"/>
        <end position="88"/>
    </location>
</feature>
<keyword evidence="1" id="KW-1133">Transmembrane helix</keyword>